<dbReference type="InterPro" id="IPR006638">
    <property type="entry name" value="Elp3/MiaA/NifB-like_rSAM"/>
</dbReference>
<evidence type="ECO:0000256" key="7">
    <source>
        <dbReference type="SAM" id="Coils"/>
    </source>
</evidence>
<evidence type="ECO:0000256" key="2">
    <source>
        <dbReference type="ARBA" id="ARBA00022485"/>
    </source>
</evidence>
<dbReference type="GO" id="GO:0046872">
    <property type="term" value="F:metal ion binding"/>
    <property type="evidence" value="ECO:0007669"/>
    <property type="project" value="UniProtKB-KW"/>
</dbReference>
<keyword evidence="7" id="KW-0175">Coiled coil</keyword>
<dbReference type="AlphaFoldDB" id="A0A1W1BL34"/>
<evidence type="ECO:0000256" key="4">
    <source>
        <dbReference type="ARBA" id="ARBA00022723"/>
    </source>
</evidence>
<dbReference type="GO" id="GO:0003824">
    <property type="term" value="F:catalytic activity"/>
    <property type="evidence" value="ECO:0007669"/>
    <property type="project" value="InterPro"/>
</dbReference>
<dbReference type="Pfam" id="PF04055">
    <property type="entry name" value="Radical_SAM"/>
    <property type="match status" value="1"/>
</dbReference>
<organism evidence="9">
    <name type="scientific">hydrothermal vent metagenome</name>
    <dbReference type="NCBI Taxonomy" id="652676"/>
    <lineage>
        <taxon>unclassified sequences</taxon>
        <taxon>metagenomes</taxon>
        <taxon>ecological metagenomes</taxon>
    </lineage>
</organism>
<accession>A0A1W1BL34</accession>
<evidence type="ECO:0000259" key="8">
    <source>
        <dbReference type="PROSITE" id="PS51918"/>
    </source>
</evidence>
<evidence type="ECO:0000256" key="5">
    <source>
        <dbReference type="ARBA" id="ARBA00023004"/>
    </source>
</evidence>
<dbReference type="InterPro" id="IPR005911">
    <property type="entry name" value="YhcC-like"/>
</dbReference>
<keyword evidence="3" id="KW-0949">S-adenosyl-L-methionine</keyword>
<gene>
    <name evidence="9" type="ORF">MNB_SV-6-873</name>
</gene>
<dbReference type="GO" id="GO:0051539">
    <property type="term" value="F:4 iron, 4 sulfur cluster binding"/>
    <property type="evidence" value="ECO:0007669"/>
    <property type="project" value="UniProtKB-KW"/>
</dbReference>
<dbReference type="SFLD" id="SFLDG01091">
    <property type="entry name" value="uncharacterized_CHP01210-like"/>
    <property type="match status" value="1"/>
</dbReference>
<keyword evidence="5" id="KW-0408">Iron</keyword>
<feature type="domain" description="Radical SAM core" evidence="8">
    <location>
        <begin position="14"/>
        <end position="272"/>
    </location>
</feature>
<keyword evidence="6" id="KW-0411">Iron-sulfur</keyword>
<dbReference type="InterPro" id="IPR023404">
    <property type="entry name" value="rSAM_horseshoe"/>
</dbReference>
<dbReference type="InterPro" id="IPR032432">
    <property type="entry name" value="Radical_SAM_C"/>
</dbReference>
<dbReference type="PANTHER" id="PTHR11135">
    <property type="entry name" value="HISTONE ACETYLTRANSFERASE-RELATED"/>
    <property type="match status" value="1"/>
</dbReference>
<evidence type="ECO:0000256" key="1">
    <source>
        <dbReference type="ARBA" id="ARBA00001966"/>
    </source>
</evidence>
<dbReference type="Gene3D" id="3.80.30.20">
    <property type="entry name" value="tm_1862 like domain"/>
    <property type="match status" value="1"/>
</dbReference>
<name>A0A1W1BL34_9ZZZZ</name>
<feature type="coiled-coil region" evidence="7">
    <location>
        <begin position="64"/>
        <end position="91"/>
    </location>
</feature>
<sequence>MKQLYTYGRYLKSRFHTKVSKLPLGLSGFTCPNIDGTVAKGGCTFCLNDSFSPNLAKNADKTFLNLESKSNPILEKQLRELEDQILTTQAKMRREWGSKKFLVYFQSFTNTYAPFETIKTLYDKALTYDGVVGLSIGTRSDSVTDEVLDYLVELSQTKEIWIEYGIQSIYDKTLERINRGHDSLNVESAIKKAKAKGLNVCGHLIFGLPGEDQEMMLNSAKAAYEWGIDSVKYHPLYVVKNTLLANEYRSGGFEPISREDYIDTLVKAIKLKPNHISIQRVTAGIDDNTLLAPSWCGLPKNEMLVYINKELMKEGLIY</sequence>
<proteinExistence type="predicted"/>
<dbReference type="PANTHER" id="PTHR11135:SF1">
    <property type="entry name" value="PROTEIN YHCC"/>
    <property type="match status" value="1"/>
</dbReference>
<evidence type="ECO:0000256" key="3">
    <source>
        <dbReference type="ARBA" id="ARBA00022691"/>
    </source>
</evidence>
<dbReference type="InterPro" id="IPR058240">
    <property type="entry name" value="rSAM_sf"/>
</dbReference>
<evidence type="ECO:0000256" key="6">
    <source>
        <dbReference type="ARBA" id="ARBA00023014"/>
    </source>
</evidence>
<dbReference type="InterPro" id="IPR039661">
    <property type="entry name" value="ELP3"/>
</dbReference>
<dbReference type="SUPFAM" id="SSF102114">
    <property type="entry name" value="Radical SAM enzymes"/>
    <property type="match status" value="1"/>
</dbReference>
<dbReference type="EMBL" id="FPHC01000032">
    <property type="protein sequence ID" value="SFV54212.1"/>
    <property type="molecule type" value="Genomic_DNA"/>
</dbReference>
<dbReference type="InterPro" id="IPR007197">
    <property type="entry name" value="rSAM"/>
</dbReference>
<keyword evidence="4" id="KW-0479">Metal-binding</keyword>
<dbReference type="Pfam" id="PF16199">
    <property type="entry name" value="Radical_SAM_C"/>
    <property type="match status" value="1"/>
</dbReference>
<dbReference type="SFLD" id="SFLDS00029">
    <property type="entry name" value="Radical_SAM"/>
    <property type="match status" value="1"/>
</dbReference>
<dbReference type="PROSITE" id="PS51918">
    <property type="entry name" value="RADICAL_SAM"/>
    <property type="match status" value="1"/>
</dbReference>
<keyword evidence="2" id="KW-0004">4Fe-4S</keyword>
<dbReference type="SFLD" id="SFLDG01086">
    <property type="entry name" value="elongater_protein-like"/>
    <property type="match status" value="1"/>
</dbReference>
<dbReference type="CDD" id="cd01335">
    <property type="entry name" value="Radical_SAM"/>
    <property type="match status" value="1"/>
</dbReference>
<reference evidence="9" key="1">
    <citation type="submission" date="2016-10" db="EMBL/GenBank/DDBJ databases">
        <authorList>
            <person name="de Groot N.N."/>
        </authorList>
    </citation>
    <scope>NUCLEOTIDE SEQUENCE</scope>
</reference>
<comment type="cofactor">
    <cofactor evidence="1">
        <name>[4Fe-4S] cluster</name>
        <dbReference type="ChEBI" id="CHEBI:49883"/>
    </cofactor>
</comment>
<protein>
    <submittedName>
        <fullName evidence="9">COG1242: Predicted Fe-S oxidoreductase</fullName>
    </submittedName>
</protein>
<dbReference type="SMART" id="SM00729">
    <property type="entry name" value="Elp3"/>
    <property type="match status" value="1"/>
</dbReference>
<evidence type="ECO:0000313" key="9">
    <source>
        <dbReference type="EMBL" id="SFV54212.1"/>
    </source>
</evidence>
<dbReference type="NCBIfam" id="TIGR01212">
    <property type="entry name" value="TIGR01212 family radical SAM protein"/>
    <property type="match status" value="1"/>
</dbReference>